<evidence type="ECO:0000256" key="1">
    <source>
        <dbReference type="ARBA" id="ARBA00008791"/>
    </source>
</evidence>
<protein>
    <submittedName>
        <fullName evidence="3">Universal stress protein</fullName>
    </submittedName>
</protein>
<gene>
    <name evidence="3" type="ORF">Q664_37005</name>
</gene>
<dbReference type="CDD" id="cd00293">
    <property type="entry name" value="USP-like"/>
    <property type="match status" value="3"/>
</dbReference>
<proteinExistence type="inferred from homology"/>
<reference evidence="3 4" key="1">
    <citation type="submission" date="2014-07" db="EMBL/GenBank/DDBJ databases">
        <title>Draft Genome Sequence of Gephyronic Acid Producer, Cystobacter violaceus Strain Cb vi76.</title>
        <authorList>
            <person name="Stevens D.C."/>
            <person name="Young J."/>
            <person name="Carmichael R."/>
            <person name="Tan J."/>
            <person name="Taylor R.E."/>
        </authorList>
    </citation>
    <scope>NUCLEOTIDE SEQUENCE [LARGE SCALE GENOMIC DNA]</scope>
    <source>
        <strain evidence="3 4">Cb vi76</strain>
    </source>
</reference>
<evidence type="ECO:0000313" key="4">
    <source>
        <dbReference type="Proteomes" id="UP000028547"/>
    </source>
</evidence>
<dbReference type="Gene3D" id="3.40.50.620">
    <property type="entry name" value="HUPs"/>
    <property type="match status" value="3"/>
</dbReference>
<feature type="domain" description="UspA" evidence="2">
    <location>
        <begin position="189"/>
        <end position="285"/>
    </location>
</feature>
<dbReference type="RefSeq" id="WP_043406418.1">
    <property type="nucleotide sequence ID" value="NZ_JPMI01000262.1"/>
</dbReference>
<dbReference type="SUPFAM" id="SSF52402">
    <property type="entry name" value="Adenine nucleotide alpha hydrolases-like"/>
    <property type="match status" value="3"/>
</dbReference>
<accession>A0A084SKW2</accession>
<dbReference type="PANTHER" id="PTHR46268">
    <property type="entry name" value="STRESS RESPONSE PROTEIN NHAX"/>
    <property type="match status" value="1"/>
</dbReference>
<comment type="caution">
    <text evidence="3">The sequence shown here is derived from an EMBL/GenBank/DDBJ whole genome shotgun (WGS) entry which is preliminary data.</text>
</comment>
<dbReference type="Pfam" id="PF00582">
    <property type="entry name" value="Usp"/>
    <property type="match status" value="3"/>
</dbReference>
<dbReference type="InterPro" id="IPR006016">
    <property type="entry name" value="UspA"/>
</dbReference>
<feature type="domain" description="UspA" evidence="2">
    <location>
        <begin position="2"/>
        <end position="129"/>
    </location>
</feature>
<dbReference type="AlphaFoldDB" id="A0A084SKW2"/>
<dbReference type="InterPro" id="IPR006015">
    <property type="entry name" value="Universal_stress_UspA"/>
</dbReference>
<evidence type="ECO:0000259" key="2">
    <source>
        <dbReference type="Pfam" id="PF00582"/>
    </source>
</evidence>
<comment type="similarity">
    <text evidence="1">Belongs to the universal stress protein A family.</text>
</comment>
<dbReference type="InterPro" id="IPR014729">
    <property type="entry name" value="Rossmann-like_a/b/a_fold"/>
</dbReference>
<organism evidence="3 4">
    <name type="scientific">Archangium violaceum Cb vi76</name>
    <dbReference type="NCBI Taxonomy" id="1406225"/>
    <lineage>
        <taxon>Bacteria</taxon>
        <taxon>Pseudomonadati</taxon>
        <taxon>Myxococcota</taxon>
        <taxon>Myxococcia</taxon>
        <taxon>Myxococcales</taxon>
        <taxon>Cystobacterineae</taxon>
        <taxon>Archangiaceae</taxon>
        <taxon>Archangium</taxon>
    </lineage>
</organism>
<evidence type="ECO:0000313" key="3">
    <source>
        <dbReference type="EMBL" id="KFA89097.1"/>
    </source>
</evidence>
<feature type="domain" description="UspA" evidence="2">
    <location>
        <begin position="303"/>
        <end position="429"/>
    </location>
</feature>
<name>A0A084SKW2_9BACT</name>
<dbReference type="PRINTS" id="PR01438">
    <property type="entry name" value="UNVRSLSTRESS"/>
</dbReference>
<dbReference type="EMBL" id="JPMI01000262">
    <property type="protein sequence ID" value="KFA89097.1"/>
    <property type="molecule type" value="Genomic_DNA"/>
</dbReference>
<dbReference type="Proteomes" id="UP000028547">
    <property type="component" value="Unassembled WGS sequence"/>
</dbReference>
<dbReference type="PANTHER" id="PTHR46268:SF6">
    <property type="entry name" value="UNIVERSAL STRESS PROTEIN UP12"/>
    <property type="match status" value="1"/>
</dbReference>
<sequence length="433" mass="46452">MTILCATHFSDAAQRAATAAAELARKLDEPLFLVHVLPGDLARAFGQTLRDTAASALQDEVRRLEKLGARVSHQLLTGEPAEELARFAQEKGAGLVVTAGPTSASPFLGVGGTVDRLATALPVPLLVVREAEPFEAWVKGTRPLKVMLGVDRSLPFEAARDWLQGLRKYGAVEVVAGRIYWPHEEYQRMGLAQPPAFQDVTPELQRALEQEVRSLVSPLETMGQPPAKLKLAPGVGRIADHLVALAAEEQVDLLVVGSHQRRALGKLWSVSHHALRLAKMSVTSVPVEVSAKGSAAPIPGLSTVLVATDFSDAANRAIPYAFSLLPNGGTVHVVTVADNPRQAIEQERDLRQRLHQLLPRDADAKGRKVLVEVLSGQDVATVLLKAAERLSVDVLCVGTHGRGGLKKTLMGSVAKEIMARADRPVLVVRPPEG</sequence>